<dbReference type="InterPro" id="IPR001466">
    <property type="entry name" value="Beta-lactam-related"/>
</dbReference>
<dbReference type="SUPFAM" id="SSF56601">
    <property type="entry name" value="beta-lactamase/transpeptidase-like"/>
    <property type="match status" value="1"/>
</dbReference>
<evidence type="ECO:0000256" key="1">
    <source>
        <dbReference type="ARBA" id="ARBA00022801"/>
    </source>
</evidence>
<dbReference type="InterPro" id="IPR050789">
    <property type="entry name" value="Diverse_Enzym_Activities"/>
</dbReference>
<dbReference type="GO" id="GO:0016787">
    <property type="term" value="F:hydrolase activity"/>
    <property type="evidence" value="ECO:0007669"/>
    <property type="project" value="UniProtKB-KW"/>
</dbReference>
<dbReference type="RefSeq" id="WP_137259754.1">
    <property type="nucleotide sequence ID" value="NZ_SZQL01000001.1"/>
</dbReference>
<name>A0A4U3LAP6_9BACT</name>
<comment type="caution">
    <text evidence="4">The sequence shown here is derived from an EMBL/GenBank/DDBJ whole genome shotgun (WGS) entry which is preliminary data.</text>
</comment>
<evidence type="ECO:0000313" key="5">
    <source>
        <dbReference type="Proteomes" id="UP000305848"/>
    </source>
</evidence>
<feature type="signal peptide" evidence="2">
    <location>
        <begin position="1"/>
        <end position="19"/>
    </location>
</feature>
<organism evidence="4 5">
    <name type="scientific">Ilyomonas limi</name>
    <dbReference type="NCBI Taxonomy" id="2575867"/>
    <lineage>
        <taxon>Bacteria</taxon>
        <taxon>Pseudomonadati</taxon>
        <taxon>Bacteroidota</taxon>
        <taxon>Chitinophagia</taxon>
        <taxon>Chitinophagales</taxon>
        <taxon>Chitinophagaceae</taxon>
        <taxon>Ilyomonas</taxon>
    </lineage>
</organism>
<dbReference type="AlphaFoldDB" id="A0A4U3LAP6"/>
<keyword evidence="2" id="KW-0732">Signal</keyword>
<protein>
    <recommendedName>
        <fullName evidence="3">Beta-lactamase-related domain-containing protein</fullName>
    </recommendedName>
</protein>
<dbReference type="PANTHER" id="PTHR43283:SF11">
    <property type="entry name" value="BETA-LACTAMASE-RELATED DOMAIN-CONTAINING PROTEIN"/>
    <property type="match status" value="1"/>
</dbReference>
<evidence type="ECO:0000259" key="3">
    <source>
        <dbReference type="Pfam" id="PF00144"/>
    </source>
</evidence>
<dbReference type="Pfam" id="PF00144">
    <property type="entry name" value="Beta-lactamase"/>
    <property type="match status" value="1"/>
</dbReference>
<keyword evidence="5" id="KW-1185">Reference proteome</keyword>
<dbReference type="EMBL" id="SZQL01000001">
    <property type="protein sequence ID" value="TKK71514.1"/>
    <property type="molecule type" value="Genomic_DNA"/>
</dbReference>
<evidence type="ECO:0000313" key="4">
    <source>
        <dbReference type="EMBL" id="TKK71514.1"/>
    </source>
</evidence>
<dbReference type="Proteomes" id="UP000305848">
    <property type="component" value="Unassembled WGS sequence"/>
</dbReference>
<proteinExistence type="predicted"/>
<gene>
    <name evidence="4" type="ORF">FC093_00365</name>
</gene>
<sequence>MKCFAILTAFLAVFFCATAQQTASSSLYKITTPESVGISSSKLNKAITAIADSAIRAHAIPGCQVLVARKGQVVYYKTFGYFNYDSLERVTRATVYDLASVTKVSATTVSIMKLYEQKKLDLRATLGTYIPWVRGSDKDTLHIDNILLHQAGLLPDVFFHRETIDSTGRPLPYFFRAIRDSLYSVRVADNMYLRKDWLDTMDLRIVQSPLLLPVKYVYSDLDFIFLGKIVEQLSGKALDKYAADAFYKPLGMRTTTFTPKEKGISIARIAPTEKENVFRLELLRGDVHDPSAAMYGGVAGHAGLYSNAYDLAKLYLMLLNGGNWNGHHFLNRQTINLFTGYHSNISRRGYGFDKPMKDNATNGDPYPSIYASPETFGHTGFTGTCVWADPKEDLLFIMLSNRVCPYGGANNLLSSLSVRRNMLDAVYEAIDKKKTAGQKLTVVR</sequence>
<dbReference type="OrthoDB" id="9805821at2"/>
<accession>A0A4U3LAP6</accession>
<dbReference type="Gene3D" id="3.40.710.10">
    <property type="entry name" value="DD-peptidase/beta-lactamase superfamily"/>
    <property type="match status" value="1"/>
</dbReference>
<dbReference type="InterPro" id="IPR012338">
    <property type="entry name" value="Beta-lactam/transpept-like"/>
</dbReference>
<feature type="chain" id="PRO_5020917396" description="Beta-lactamase-related domain-containing protein" evidence="2">
    <location>
        <begin position="20"/>
        <end position="444"/>
    </location>
</feature>
<reference evidence="4 5" key="1">
    <citation type="submission" date="2019-05" db="EMBL/GenBank/DDBJ databases">
        <title>Panacibacter sp. strain 17mud1-8 Genome sequencing and assembly.</title>
        <authorList>
            <person name="Chhetri G."/>
        </authorList>
    </citation>
    <scope>NUCLEOTIDE SEQUENCE [LARGE SCALE GENOMIC DNA]</scope>
    <source>
        <strain evidence="4 5">17mud1-8</strain>
    </source>
</reference>
<evidence type="ECO:0000256" key="2">
    <source>
        <dbReference type="SAM" id="SignalP"/>
    </source>
</evidence>
<dbReference type="PANTHER" id="PTHR43283">
    <property type="entry name" value="BETA-LACTAMASE-RELATED"/>
    <property type="match status" value="1"/>
</dbReference>
<feature type="domain" description="Beta-lactamase-related" evidence="3">
    <location>
        <begin position="55"/>
        <end position="403"/>
    </location>
</feature>
<keyword evidence="1" id="KW-0378">Hydrolase</keyword>